<keyword evidence="2" id="KW-1133">Transmembrane helix</keyword>
<keyword evidence="2" id="KW-0812">Transmembrane</keyword>
<gene>
    <name evidence="3" type="ORF">EWH70_18175</name>
</gene>
<keyword evidence="2" id="KW-0472">Membrane</keyword>
<name>A0A4Q7J7K4_9PSEU</name>
<keyword evidence="4" id="KW-1185">Reference proteome</keyword>
<sequence length="218" mass="23437">MSTPGWQGPPVQQRPHRGWPAPMPGPPPRRGSRVWLVVTLVTVPLLLLLGGGVTVFVLYQQAHEPGGEPPTGARLGAACSAVSDGTLARMRTTNPTPRASSEDSTHTQCAWGQTRGRDGDGSRDLVVVIRKITPERQAELRCGGVPKPQPALGERACLSVQDMGGTIREAHLQIIDRDTFYLVQYSGWDVGFLDNVPIPDDVLIEAVTDVGNEVLAHS</sequence>
<dbReference type="RefSeq" id="WP_130476594.1">
    <property type="nucleotide sequence ID" value="NZ_SFCC01000008.1"/>
</dbReference>
<accession>A0A4Q7J7K4</accession>
<dbReference type="AlphaFoldDB" id="A0A4Q7J7K4"/>
<feature type="transmembrane region" description="Helical" evidence="2">
    <location>
        <begin position="34"/>
        <end position="59"/>
    </location>
</feature>
<evidence type="ECO:0000313" key="4">
    <source>
        <dbReference type="Proteomes" id="UP000292003"/>
    </source>
</evidence>
<feature type="region of interest" description="Disordered" evidence="1">
    <location>
        <begin position="92"/>
        <end position="120"/>
    </location>
</feature>
<evidence type="ECO:0000313" key="3">
    <source>
        <dbReference type="EMBL" id="RZQ62856.1"/>
    </source>
</evidence>
<evidence type="ECO:0000256" key="2">
    <source>
        <dbReference type="SAM" id="Phobius"/>
    </source>
</evidence>
<feature type="region of interest" description="Disordered" evidence="1">
    <location>
        <begin position="1"/>
        <end position="29"/>
    </location>
</feature>
<dbReference type="OrthoDB" id="3687320at2"/>
<evidence type="ECO:0000256" key="1">
    <source>
        <dbReference type="SAM" id="MobiDB-lite"/>
    </source>
</evidence>
<reference evidence="3 4" key="1">
    <citation type="submission" date="2019-02" db="EMBL/GenBank/DDBJ databases">
        <title>Draft genome sequence of Amycolatopsis sp. 8-3EHSu isolated from roots of Suaeda maritima.</title>
        <authorList>
            <person name="Duangmal K."/>
            <person name="Chantavorakit T."/>
        </authorList>
    </citation>
    <scope>NUCLEOTIDE SEQUENCE [LARGE SCALE GENOMIC DNA]</scope>
    <source>
        <strain evidence="3 4">8-3EHSu</strain>
    </source>
</reference>
<dbReference type="EMBL" id="SFCC01000008">
    <property type="protein sequence ID" value="RZQ62856.1"/>
    <property type="molecule type" value="Genomic_DNA"/>
</dbReference>
<proteinExistence type="predicted"/>
<organism evidence="3 4">
    <name type="scientific">Amycolatopsis suaedae</name>
    <dbReference type="NCBI Taxonomy" id="2510978"/>
    <lineage>
        <taxon>Bacteria</taxon>
        <taxon>Bacillati</taxon>
        <taxon>Actinomycetota</taxon>
        <taxon>Actinomycetes</taxon>
        <taxon>Pseudonocardiales</taxon>
        <taxon>Pseudonocardiaceae</taxon>
        <taxon>Amycolatopsis</taxon>
    </lineage>
</organism>
<protein>
    <submittedName>
        <fullName evidence="3">Uncharacterized protein</fullName>
    </submittedName>
</protein>
<dbReference type="Proteomes" id="UP000292003">
    <property type="component" value="Unassembled WGS sequence"/>
</dbReference>
<comment type="caution">
    <text evidence="3">The sequence shown here is derived from an EMBL/GenBank/DDBJ whole genome shotgun (WGS) entry which is preliminary data.</text>
</comment>